<feature type="transmembrane region" description="Helical" evidence="2">
    <location>
        <begin position="136"/>
        <end position="157"/>
    </location>
</feature>
<keyword evidence="2" id="KW-0472">Membrane</keyword>
<keyword evidence="2" id="KW-0812">Transmembrane</keyword>
<proteinExistence type="predicted"/>
<dbReference type="RefSeq" id="WP_141337247.1">
    <property type="nucleotide sequence ID" value="NZ_JBHMAX010000010.1"/>
</dbReference>
<feature type="transmembrane region" description="Helical" evidence="2">
    <location>
        <begin position="235"/>
        <end position="257"/>
    </location>
</feature>
<dbReference type="EMBL" id="JBHMAX010000010">
    <property type="protein sequence ID" value="MFB9731344.1"/>
    <property type="molecule type" value="Genomic_DNA"/>
</dbReference>
<evidence type="ECO:0000313" key="4">
    <source>
        <dbReference type="Proteomes" id="UP001589613"/>
    </source>
</evidence>
<feature type="region of interest" description="Disordered" evidence="1">
    <location>
        <begin position="1"/>
        <end position="30"/>
    </location>
</feature>
<feature type="transmembrane region" description="Helical" evidence="2">
    <location>
        <begin position="193"/>
        <end position="214"/>
    </location>
</feature>
<sequence>MSRTSNQGHGRPARDRSAQHPADRDPIDLAPSVDRAWADKFVLEQRLLDVPGDRIGDALVTVESHVAESGETAQDAFGDPRPYARELAASHGAAPGPVGPTTATWAVLGLVGMVLTGWGFSAWLEEAPADVSVGALVGGAFVLTSLGALLLAPGVVLRALLSRVWVGAVLMAVPVMAMVVAMVLLPATAFQAPALPVLALGLLLVAVASVLGWFDSDQADLVLAPGERPTGGNRVRLRLALVLPAATLVVVVLSSVFDLLA</sequence>
<evidence type="ECO:0000256" key="1">
    <source>
        <dbReference type="SAM" id="MobiDB-lite"/>
    </source>
</evidence>
<protein>
    <submittedName>
        <fullName evidence="3">Uncharacterized protein</fullName>
    </submittedName>
</protein>
<organism evidence="3 4">
    <name type="scientific">Ornithinimicrobium kibberense</name>
    <dbReference type="NCBI Taxonomy" id="282060"/>
    <lineage>
        <taxon>Bacteria</taxon>
        <taxon>Bacillati</taxon>
        <taxon>Actinomycetota</taxon>
        <taxon>Actinomycetes</taxon>
        <taxon>Micrococcales</taxon>
        <taxon>Ornithinimicrobiaceae</taxon>
        <taxon>Ornithinimicrobium</taxon>
    </lineage>
</organism>
<evidence type="ECO:0000256" key="2">
    <source>
        <dbReference type="SAM" id="Phobius"/>
    </source>
</evidence>
<comment type="caution">
    <text evidence="3">The sequence shown here is derived from an EMBL/GenBank/DDBJ whole genome shotgun (WGS) entry which is preliminary data.</text>
</comment>
<keyword evidence="2" id="KW-1133">Transmembrane helix</keyword>
<dbReference type="Proteomes" id="UP001589613">
    <property type="component" value="Unassembled WGS sequence"/>
</dbReference>
<reference evidence="3 4" key="1">
    <citation type="submission" date="2024-09" db="EMBL/GenBank/DDBJ databases">
        <authorList>
            <person name="Sun Q."/>
            <person name="Mori K."/>
        </authorList>
    </citation>
    <scope>NUCLEOTIDE SEQUENCE [LARGE SCALE GENOMIC DNA]</scope>
    <source>
        <strain evidence="3 4">JCM 12763</strain>
    </source>
</reference>
<feature type="transmembrane region" description="Helical" evidence="2">
    <location>
        <begin position="164"/>
        <end position="187"/>
    </location>
</feature>
<evidence type="ECO:0000313" key="3">
    <source>
        <dbReference type="EMBL" id="MFB9731344.1"/>
    </source>
</evidence>
<name>A0ABV5V0M6_9MICO</name>
<feature type="transmembrane region" description="Helical" evidence="2">
    <location>
        <begin position="105"/>
        <end position="124"/>
    </location>
</feature>
<keyword evidence="4" id="KW-1185">Reference proteome</keyword>
<gene>
    <name evidence="3" type="ORF">ACFFN0_04725</name>
</gene>
<feature type="compositionally biased region" description="Basic and acidic residues" evidence="1">
    <location>
        <begin position="12"/>
        <end position="27"/>
    </location>
</feature>
<accession>A0ABV5V0M6</accession>